<keyword evidence="2" id="KW-0812">Transmembrane</keyword>
<sequence>MLKRYFILGIIIFVGGMCADVGYKWIHKFRVSSAFNEYQGAILESKKFRARYRAELERILTMTERGMNPFEQERVTKRLSELKEEIKKATERLAIARKKFCDLVGDEELFCQEEQSPAPQGWPI</sequence>
<dbReference type="Proteomes" id="UP000177346">
    <property type="component" value="Unassembled WGS sequence"/>
</dbReference>
<comment type="caution">
    <text evidence="3">The sequence shown here is derived from an EMBL/GenBank/DDBJ whole genome shotgun (WGS) entry which is preliminary data.</text>
</comment>
<proteinExistence type="predicted"/>
<keyword evidence="1" id="KW-0175">Coiled coil</keyword>
<feature type="transmembrane region" description="Helical" evidence="2">
    <location>
        <begin position="6"/>
        <end position="26"/>
    </location>
</feature>
<feature type="coiled-coil region" evidence="1">
    <location>
        <begin position="72"/>
        <end position="99"/>
    </location>
</feature>
<protein>
    <recommendedName>
        <fullName evidence="5">DUF5667 domain-containing protein</fullName>
    </recommendedName>
</protein>
<organism evidence="3 4">
    <name type="scientific">Candidatus Giovannonibacteria bacterium RIFCSPLOWO2_01_FULL_46_32</name>
    <dbReference type="NCBI Taxonomy" id="1798353"/>
    <lineage>
        <taxon>Bacteria</taxon>
        <taxon>Candidatus Giovannoniibacteriota</taxon>
    </lineage>
</organism>
<name>A0A1F5XJ84_9BACT</name>
<evidence type="ECO:0008006" key="5">
    <source>
        <dbReference type="Google" id="ProtNLM"/>
    </source>
</evidence>
<evidence type="ECO:0000256" key="2">
    <source>
        <dbReference type="SAM" id="Phobius"/>
    </source>
</evidence>
<evidence type="ECO:0000256" key="1">
    <source>
        <dbReference type="SAM" id="Coils"/>
    </source>
</evidence>
<keyword evidence="2" id="KW-0472">Membrane</keyword>
<accession>A0A1F5XJ84</accession>
<evidence type="ECO:0000313" key="3">
    <source>
        <dbReference type="EMBL" id="OGF87521.1"/>
    </source>
</evidence>
<dbReference type="AlphaFoldDB" id="A0A1F5XJ84"/>
<keyword evidence="2" id="KW-1133">Transmembrane helix</keyword>
<reference evidence="3 4" key="1">
    <citation type="journal article" date="2016" name="Nat. Commun.">
        <title>Thousands of microbial genomes shed light on interconnected biogeochemical processes in an aquifer system.</title>
        <authorList>
            <person name="Anantharaman K."/>
            <person name="Brown C.T."/>
            <person name="Hug L.A."/>
            <person name="Sharon I."/>
            <person name="Castelle C.J."/>
            <person name="Probst A.J."/>
            <person name="Thomas B.C."/>
            <person name="Singh A."/>
            <person name="Wilkins M.J."/>
            <person name="Karaoz U."/>
            <person name="Brodie E.L."/>
            <person name="Williams K.H."/>
            <person name="Hubbard S.S."/>
            <person name="Banfield J.F."/>
        </authorList>
    </citation>
    <scope>NUCLEOTIDE SEQUENCE [LARGE SCALE GENOMIC DNA]</scope>
</reference>
<gene>
    <name evidence="3" type="ORF">A3B19_02990</name>
</gene>
<evidence type="ECO:0000313" key="4">
    <source>
        <dbReference type="Proteomes" id="UP000177346"/>
    </source>
</evidence>
<dbReference type="EMBL" id="MFIF01000005">
    <property type="protein sequence ID" value="OGF87521.1"/>
    <property type="molecule type" value="Genomic_DNA"/>
</dbReference>